<evidence type="ECO:0000313" key="2">
    <source>
        <dbReference type="EMBL" id="CAI8027217.1"/>
    </source>
</evidence>
<accession>A0AA35SDN0</accession>
<evidence type="ECO:0000256" key="1">
    <source>
        <dbReference type="SAM" id="MobiDB-lite"/>
    </source>
</evidence>
<reference evidence="2" key="1">
    <citation type="submission" date="2023-03" db="EMBL/GenBank/DDBJ databases">
        <authorList>
            <person name="Steffen K."/>
            <person name="Cardenas P."/>
        </authorList>
    </citation>
    <scope>NUCLEOTIDE SEQUENCE</scope>
</reference>
<gene>
    <name evidence="2" type="ORF">GBAR_LOCUS15578</name>
</gene>
<protein>
    <submittedName>
        <fullName evidence="2">Uncharacterized protein</fullName>
    </submittedName>
</protein>
<dbReference type="Proteomes" id="UP001174909">
    <property type="component" value="Unassembled WGS sequence"/>
</dbReference>
<organism evidence="2 3">
    <name type="scientific">Geodia barretti</name>
    <name type="common">Barrett's horny sponge</name>
    <dbReference type="NCBI Taxonomy" id="519541"/>
    <lineage>
        <taxon>Eukaryota</taxon>
        <taxon>Metazoa</taxon>
        <taxon>Porifera</taxon>
        <taxon>Demospongiae</taxon>
        <taxon>Heteroscleromorpha</taxon>
        <taxon>Tetractinellida</taxon>
        <taxon>Astrophorina</taxon>
        <taxon>Geodiidae</taxon>
        <taxon>Geodia</taxon>
    </lineage>
</organism>
<dbReference type="AlphaFoldDB" id="A0AA35SDN0"/>
<keyword evidence="3" id="KW-1185">Reference proteome</keyword>
<feature type="region of interest" description="Disordered" evidence="1">
    <location>
        <begin position="323"/>
        <end position="381"/>
    </location>
</feature>
<dbReference type="EMBL" id="CASHTH010002264">
    <property type="protein sequence ID" value="CAI8027217.1"/>
    <property type="molecule type" value="Genomic_DNA"/>
</dbReference>
<proteinExistence type="predicted"/>
<comment type="caution">
    <text evidence="2">The sequence shown here is derived from an EMBL/GenBank/DDBJ whole genome shotgun (WGS) entry which is preliminary data.</text>
</comment>
<sequence length="381" mass="43026">MVKAEIENLEDEFLQITCETRALLSEREKQDKKFLETFSDFLLNFPVAKKAIHIKFFEKNEDEILKAENIRKLFAIIGRYCNYRNYEIIVHVVKKFGDVKLKTSITMYCSAIDMFELCTTVDVYLKDISALPDGEICRGFTRMAMKIQKKISECTLHEIQKQKEAIAENASVHSYGVYIESVAESSVLVQLRVHPDCAEMVLAAVTPDFTYLYNDTVQKIQDNATGVTEEDDDQTGDSGMGTGSCSAQYLMTDFLPAKTPHVYTPVRKYEVKKTEYTSVVKQANKSETSFHRIRSVLTEVVRVLESTKVQEIELAEQVKTILSENFSSGDGDEDEAKTPPPLPPRPQLPPPLPPRLPLPPPVPPKTKTLSPGPSPTFKVYI</sequence>
<evidence type="ECO:0000313" key="3">
    <source>
        <dbReference type="Proteomes" id="UP001174909"/>
    </source>
</evidence>
<feature type="compositionally biased region" description="Pro residues" evidence="1">
    <location>
        <begin position="338"/>
        <end position="364"/>
    </location>
</feature>
<name>A0AA35SDN0_GEOBA</name>